<keyword evidence="6" id="KW-0479">Metal-binding</keyword>
<evidence type="ECO:0000256" key="3">
    <source>
        <dbReference type="ARBA" id="ARBA00019010"/>
    </source>
</evidence>
<reference evidence="12" key="1">
    <citation type="submission" date="2017-11" db="EMBL/GenBank/DDBJ databases">
        <authorList>
            <person name="Duchaud E."/>
        </authorList>
    </citation>
    <scope>NUCLEOTIDE SEQUENCE [LARGE SCALE GENOMIC DNA]</scope>
    <source>
        <strain evidence="12">Tenacibaculum sp. TNO020</strain>
    </source>
</reference>
<proteinExistence type="inferred from homology"/>
<evidence type="ECO:0000256" key="8">
    <source>
        <dbReference type="ARBA" id="ARBA00022840"/>
    </source>
</evidence>
<dbReference type="GO" id="GO:0002949">
    <property type="term" value="P:tRNA threonylcarbamoyladenosine modification"/>
    <property type="evidence" value="ECO:0007669"/>
    <property type="project" value="InterPro"/>
</dbReference>
<dbReference type="Pfam" id="PF02367">
    <property type="entry name" value="TsaE"/>
    <property type="match status" value="1"/>
</dbReference>
<comment type="similarity">
    <text evidence="2">Belongs to the TsaE family.</text>
</comment>
<evidence type="ECO:0000313" key="12">
    <source>
        <dbReference type="Proteomes" id="UP000234211"/>
    </source>
</evidence>
<name>A0A2H1YH78_9FLAO</name>
<keyword evidence="9" id="KW-0460">Magnesium</keyword>
<keyword evidence="8" id="KW-0067">ATP-binding</keyword>
<evidence type="ECO:0000256" key="5">
    <source>
        <dbReference type="ARBA" id="ARBA00022694"/>
    </source>
</evidence>
<comment type="subcellular location">
    <subcellularLocation>
        <location evidence="1">Cytoplasm</location>
    </subcellularLocation>
</comment>
<dbReference type="OrthoDB" id="9815896at2"/>
<evidence type="ECO:0000256" key="1">
    <source>
        <dbReference type="ARBA" id="ARBA00004496"/>
    </source>
</evidence>
<dbReference type="EMBL" id="OENF01000034">
    <property type="protein sequence ID" value="SOS74849.1"/>
    <property type="molecule type" value="Genomic_DNA"/>
</dbReference>
<keyword evidence="7" id="KW-0547">Nucleotide-binding</keyword>
<evidence type="ECO:0000256" key="4">
    <source>
        <dbReference type="ARBA" id="ARBA00022490"/>
    </source>
</evidence>
<evidence type="ECO:0000256" key="9">
    <source>
        <dbReference type="ARBA" id="ARBA00022842"/>
    </source>
</evidence>
<keyword evidence="12" id="KW-1185">Reference proteome</keyword>
<sequence>MNINYSLTDLPEIAKNILEKAPHKVLLFQGDMGVGKTTLIKEICKTLGVIDIAHSPTFSLVNQYEAQNNTPVYHFDFYRIESEEEAYDMGIEEYLYSNNWCLIEWPENVKNLLPLEAVTIKIVLLENGQRNIQFNTEN</sequence>
<evidence type="ECO:0000256" key="6">
    <source>
        <dbReference type="ARBA" id="ARBA00022723"/>
    </source>
</evidence>
<accession>A0A2H1YH78</accession>
<dbReference type="Gene3D" id="3.40.50.300">
    <property type="entry name" value="P-loop containing nucleotide triphosphate hydrolases"/>
    <property type="match status" value="1"/>
</dbReference>
<dbReference type="PANTHER" id="PTHR33540">
    <property type="entry name" value="TRNA THREONYLCARBAMOYLADENOSINE BIOSYNTHESIS PROTEIN TSAE"/>
    <property type="match status" value="1"/>
</dbReference>
<protein>
    <recommendedName>
        <fullName evidence="3">tRNA threonylcarbamoyladenosine biosynthesis protein TsaE</fullName>
    </recommendedName>
    <alternativeName>
        <fullName evidence="10">t(6)A37 threonylcarbamoyladenosine biosynthesis protein TsaE</fullName>
    </alternativeName>
</protein>
<dbReference type="PANTHER" id="PTHR33540:SF2">
    <property type="entry name" value="TRNA THREONYLCARBAMOYLADENOSINE BIOSYNTHESIS PROTEIN TSAE"/>
    <property type="match status" value="1"/>
</dbReference>
<evidence type="ECO:0000313" key="11">
    <source>
        <dbReference type="EMBL" id="SOS74849.1"/>
    </source>
</evidence>
<dbReference type="AlphaFoldDB" id="A0A2H1YH78"/>
<dbReference type="RefSeq" id="WP_101917398.1">
    <property type="nucleotide sequence ID" value="NZ_JAFMUR010000006.1"/>
</dbReference>
<evidence type="ECO:0000256" key="7">
    <source>
        <dbReference type="ARBA" id="ARBA00022741"/>
    </source>
</evidence>
<dbReference type="GeneID" id="86943789"/>
<dbReference type="NCBIfam" id="TIGR00150">
    <property type="entry name" value="T6A_YjeE"/>
    <property type="match status" value="1"/>
</dbReference>
<evidence type="ECO:0000256" key="2">
    <source>
        <dbReference type="ARBA" id="ARBA00007599"/>
    </source>
</evidence>
<dbReference type="GO" id="GO:0005524">
    <property type="term" value="F:ATP binding"/>
    <property type="evidence" value="ECO:0007669"/>
    <property type="project" value="UniProtKB-KW"/>
</dbReference>
<dbReference type="Proteomes" id="UP000234211">
    <property type="component" value="Unassembled WGS sequence"/>
</dbReference>
<evidence type="ECO:0000256" key="10">
    <source>
        <dbReference type="ARBA" id="ARBA00032441"/>
    </source>
</evidence>
<gene>
    <name evidence="11" type="ORF">TNO020_40068</name>
</gene>
<dbReference type="GO" id="GO:0046872">
    <property type="term" value="F:metal ion binding"/>
    <property type="evidence" value="ECO:0007669"/>
    <property type="project" value="UniProtKB-KW"/>
</dbReference>
<dbReference type="InterPro" id="IPR003442">
    <property type="entry name" value="T6A_TsaE"/>
</dbReference>
<keyword evidence="4" id="KW-0963">Cytoplasm</keyword>
<dbReference type="InterPro" id="IPR027417">
    <property type="entry name" value="P-loop_NTPase"/>
</dbReference>
<keyword evidence="5" id="KW-0819">tRNA processing</keyword>
<dbReference type="SUPFAM" id="SSF52540">
    <property type="entry name" value="P-loop containing nucleoside triphosphate hydrolases"/>
    <property type="match status" value="1"/>
</dbReference>
<dbReference type="GO" id="GO:0005737">
    <property type="term" value="C:cytoplasm"/>
    <property type="evidence" value="ECO:0007669"/>
    <property type="project" value="UniProtKB-SubCell"/>
</dbReference>
<organism evidence="11 12">
    <name type="scientific">Tenacibaculum piscium</name>
    <dbReference type="NCBI Taxonomy" id="1458515"/>
    <lineage>
        <taxon>Bacteria</taxon>
        <taxon>Pseudomonadati</taxon>
        <taxon>Bacteroidota</taxon>
        <taxon>Flavobacteriia</taxon>
        <taxon>Flavobacteriales</taxon>
        <taxon>Flavobacteriaceae</taxon>
        <taxon>Tenacibaculum</taxon>
    </lineage>
</organism>